<protein>
    <submittedName>
        <fullName evidence="3">Uncharacterized protein</fullName>
    </submittedName>
</protein>
<dbReference type="EnsemblProtists" id="PYU1_T001733">
    <property type="protein sequence ID" value="PYU1_T001733"/>
    <property type="gene ID" value="PYU1_G001732"/>
</dbReference>
<dbReference type="HOGENOM" id="CLU_082033_0_0_1"/>
<sequence length="294" mass="31316">MSALRMKKNSAFLAYQLASSDLDSDGSDSERREEHKNKQKAKKKSRAKKKNSDSAVLKDLAMCAVSKPKKSKGKAKAGTTTPPPEPDTAAAVVGEPIVPVVEEKPAAVSFASKVAAKPKPSEAANQAAAPAPKTAAKAVTPPAAAQSPPKTNPTPAPSNGPGPPSPPAQQQNGADLGAVYSPTHVKITRVDGQMTRTIAVSEMMDQLYLFGHQNTQLRIVQEQLTVANHQMQERLQRDAEIINSLQNEVTMFRQMCLNLQAEVSMYRSSSTGAQSSLSSSDDINKTAHRPPPGM</sequence>
<evidence type="ECO:0000313" key="3">
    <source>
        <dbReference type="EnsemblProtists" id="PYU1_T001733"/>
    </source>
</evidence>
<dbReference type="VEuPathDB" id="FungiDB:PYU1_G001732"/>
<feature type="region of interest" description="Disordered" evidence="2">
    <location>
        <begin position="117"/>
        <end position="175"/>
    </location>
</feature>
<organism evidence="3 4">
    <name type="scientific">Globisporangium ultimum (strain ATCC 200006 / CBS 805.95 / DAOM BR144)</name>
    <name type="common">Pythium ultimum</name>
    <dbReference type="NCBI Taxonomy" id="431595"/>
    <lineage>
        <taxon>Eukaryota</taxon>
        <taxon>Sar</taxon>
        <taxon>Stramenopiles</taxon>
        <taxon>Oomycota</taxon>
        <taxon>Peronosporomycetes</taxon>
        <taxon>Pythiales</taxon>
        <taxon>Pythiaceae</taxon>
        <taxon>Globisporangium</taxon>
    </lineage>
</organism>
<keyword evidence="1" id="KW-0175">Coiled coil</keyword>
<evidence type="ECO:0000313" key="4">
    <source>
        <dbReference type="Proteomes" id="UP000019132"/>
    </source>
</evidence>
<dbReference type="EMBL" id="GL376634">
    <property type="status" value="NOT_ANNOTATED_CDS"/>
    <property type="molecule type" value="Genomic_DNA"/>
</dbReference>
<name>K3W9U2_GLOUD</name>
<feature type="compositionally biased region" description="Low complexity" evidence="2">
    <location>
        <begin position="117"/>
        <end position="146"/>
    </location>
</feature>
<reference evidence="4" key="2">
    <citation type="submission" date="2010-04" db="EMBL/GenBank/DDBJ databases">
        <authorList>
            <person name="Buell R."/>
            <person name="Hamilton J."/>
            <person name="Hostetler J."/>
        </authorList>
    </citation>
    <scope>NUCLEOTIDE SEQUENCE [LARGE SCALE GENOMIC DNA]</scope>
    <source>
        <strain evidence="4">DAOM:BR144</strain>
    </source>
</reference>
<feature type="compositionally biased region" description="Low complexity" evidence="2">
    <location>
        <begin position="270"/>
        <end position="280"/>
    </location>
</feature>
<evidence type="ECO:0000256" key="1">
    <source>
        <dbReference type="SAM" id="Coils"/>
    </source>
</evidence>
<reference evidence="4" key="1">
    <citation type="journal article" date="2010" name="Genome Biol.">
        <title>Genome sequence of the necrotrophic plant pathogen Pythium ultimum reveals original pathogenicity mechanisms and effector repertoire.</title>
        <authorList>
            <person name="Levesque C.A."/>
            <person name="Brouwer H."/>
            <person name="Cano L."/>
            <person name="Hamilton J.P."/>
            <person name="Holt C."/>
            <person name="Huitema E."/>
            <person name="Raffaele S."/>
            <person name="Robideau G.P."/>
            <person name="Thines M."/>
            <person name="Win J."/>
            <person name="Zerillo M.M."/>
            <person name="Beakes G.W."/>
            <person name="Boore J.L."/>
            <person name="Busam D."/>
            <person name="Dumas B."/>
            <person name="Ferriera S."/>
            <person name="Fuerstenberg S.I."/>
            <person name="Gachon C.M."/>
            <person name="Gaulin E."/>
            <person name="Govers F."/>
            <person name="Grenville-Briggs L."/>
            <person name="Horner N."/>
            <person name="Hostetler J."/>
            <person name="Jiang R.H."/>
            <person name="Johnson J."/>
            <person name="Krajaejun T."/>
            <person name="Lin H."/>
            <person name="Meijer H.J."/>
            <person name="Moore B."/>
            <person name="Morris P."/>
            <person name="Phuntmart V."/>
            <person name="Puiu D."/>
            <person name="Shetty J."/>
            <person name="Stajich J.E."/>
            <person name="Tripathy S."/>
            <person name="Wawra S."/>
            <person name="van West P."/>
            <person name="Whitty B.R."/>
            <person name="Coutinho P.M."/>
            <person name="Henrissat B."/>
            <person name="Martin F."/>
            <person name="Thomas P.D."/>
            <person name="Tyler B.M."/>
            <person name="De Vries R.P."/>
            <person name="Kamoun S."/>
            <person name="Yandell M."/>
            <person name="Tisserat N."/>
            <person name="Buell C.R."/>
        </authorList>
    </citation>
    <scope>NUCLEOTIDE SEQUENCE</scope>
    <source>
        <strain evidence="4">DAOM:BR144</strain>
    </source>
</reference>
<dbReference type="Proteomes" id="UP000019132">
    <property type="component" value="Unassembled WGS sequence"/>
</dbReference>
<evidence type="ECO:0000256" key="2">
    <source>
        <dbReference type="SAM" id="MobiDB-lite"/>
    </source>
</evidence>
<feature type="compositionally biased region" description="Pro residues" evidence="2">
    <location>
        <begin position="150"/>
        <end position="167"/>
    </location>
</feature>
<feature type="region of interest" description="Disordered" evidence="2">
    <location>
        <begin position="20"/>
        <end position="91"/>
    </location>
</feature>
<proteinExistence type="predicted"/>
<dbReference type="AlphaFoldDB" id="K3W9U2"/>
<dbReference type="OMA" id="KDLAMCA"/>
<dbReference type="eggNOG" id="ENOG502S2JV">
    <property type="taxonomic scope" value="Eukaryota"/>
</dbReference>
<reference evidence="3" key="3">
    <citation type="submission" date="2015-02" db="UniProtKB">
        <authorList>
            <consortium name="EnsemblProtists"/>
        </authorList>
    </citation>
    <scope>IDENTIFICATION</scope>
    <source>
        <strain evidence="3">DAOM BR144</strain>
    </source>
</reference>
<feature type="compositionally biased region" description="Basic residues" evidence="2">
    <location>
        <begin position="37"/>
        <end position="49"/>
    </location>
</feature>
<accession>K3W9U2</accession>
<dbReference type="InParanoid" id="K3W9U2"/>
<feature type="region of interest" description="Disordered" evidence="2">
    <location>
        <begin position="270"/>
        <end position="294"/>
    </location>
</feature>
<keyword evidence="4" id="KW-1185">Reference proteome</keyword>
<feature type="coiled-coil region" evidence="1">
    <location>
        <begin position="228"/>
        <end position="262"/>
    </location>
</feature>